<gene>
    <name evidence="18" type="primary">pgsA</name>
    <name evidence="18" type="ORF">C4520_15500</name>
</gene>
<dbReference type="PROSITE" id="PS00379">
    <property type="entry name" value="CDP_ALCOHOL_P_TRANSF"/>
    <property type="match status" value="1"/>
</dbReference>
<feature type="transmembrane region" description="Helical" evidence="17">
    <location>
        <begin position="130"/>
        <end position="153"/>
    </location>
</feature>
<evidence type="ECO:0000256" key="6">
    <source>
        <dbReference type="ARBA" id="ARBA00022516"/>
    </source>
</evidence>
<dbReference type="EC" id="2.7.8.5" evidence="4 15"/>
<evidence type="ECO:0000256" key="2">
    <source>
        <dbReference type="ARBA" id="ARBA00005042"/>
    </source>
</evidence>
<keyword evidence="6" id="KW-0444">Lipid biosynthesis</keyword>
<comment type="pathway">
    <text evidence="2">Phospholipid metabolism; phosphatidylglycerol biosynthesis; phosphatidylglycerol from CDP-diacylglycerol: step 1/2.</text>
</comment>
<keyword evidence="11 17" id="KW-0472">Membrane</keyword>
<evidence type="ECO:0000256" key="8">
    <source>
        <dbReference type="ARBA" id="ARBA00022692"/>
    </source>
</evidence>
<evidence type="ECO:0000256" key="11">
    <source>
        <dbReference type="ARBA" id="ARBA00023136"/>
    </source>
</evidence>
<comment type="catalytic activity">
    <reaction evidence="14">
        <text>a CDP-1,2-diacyl-sn-glycerol + sn-glycerol 3-phosphate = a 1,2-diacyl-sn-glycero-3-phospho-(1'-sn-glycero-3'-phosphate) + CMP + H(+)</text>
        <dbReference type="Rhea" id="RHEA:12593"/>
        <dbReference type="ChEBI" id="CHEBI:15378"/>
        <dbReference type="ChEBI" id="CHEBI:57597"/>
        <dbReference type="ChEBI" id="CHEBI:58332"/>
        <dbReference type="ChEBI" id="CHEBI:60110"/>
        <dbReference type="ChEBI" id="CHEBI:60377"/>
        <dbReference type="EC" id="2.7.8.5"/>
    </reaction>
</comment>
<feature type="transmembrane region" description="Helical" evidence="17">
    <location>
        <begin position="7"/>
        <end position="24"/>
    </location>
</feature>
<dbReference type="InterPro" id="IPR000462">
    <property type="entry name" value="CDP-OH_P_trans"/>
</dbReference>
<dbReference type="PIRSF" id="PIRSF000847">
    <property type="entry name" value="Phos_ph_gly_syn"/>
    <property type="match status" value="1"/>
</dbReference>
<protein>
    <recommendedName>
        <fullName evidence="5 15">CDP-diacylglycerol--glycerol-3-phosphate 3-phosphatidyltransferase</fullName>
        <ecNumber evidence="4 15">2.7.8.5</ecNumber>
    </recommendedName>
</protein>
<name>A0A3A4N892_ABYX5</name>
<dbReference type="InterPro" id="IPR050324">
    <property type="entry name" value="CDP-alcohol_PTase-I"/>
</dbReference>
<proteinExistence type="inferred from homology"/>
<dbReference type="PANTHER" id="PTHR14269:SF62">
    <property type="entry name" value="CDP-DIACYLGLYCEROL--GLYCEROL-3-PHOSPHATE 3-PHOSPHATIDYLTRANSFERASE 1, CHLOROPLASTIC"/>
    <property type="match status" value="1"/>
</dbReference>
<dbReference type="GO" id="GO:0016020">
    <property type="term" value="C:membrane"/>
    <property type="evidence" value="ECO:0007669"/>
    <property type="project" value="UniProtKB-SubCell"/>
</dbReference>
<dbReference type="InterPro" id="IPR048254">
    <property type="entry name" value="CDP_ALCOHOL_P_TRANSF_CS"/>
</dbReference>
<evidence type="ECO:0000256" key="16">
    <source>
        <dbReference type="RuleBase" id="RU003750"/>
    </source>
</evidence>
<dbReference type="PANTHER" id="PTHR14269">
    <property type="entry name" value="CDP-DIACYLGLYCEROL--GLYCEROL-3-PHOSPHATE 3-PHOSPHATIDYLTRANSFERASE-RELATED"/>
    <property type="match status" value="1"/>
</dbReference>
<evidence type="ECO:0000256" key="13">
    <source>
        <dbReference type="ARBA" id="ARBA00023264"/>
    </source>
</evidence>
<keyword evidence="13" id="KW-1208">Phospholipid metabolism</keyword>
<dbReference type="Gene3D" id="1.20.120.1760">
    <property type="match status" value="1"/>
</dbReference>
<dbReference type="GO" id="GO:0046474">
    <property type="term" value="P:glycerophospholipid biosynthetic process"/>
    <property type="evidence" value="ECO:0007669"/>
    <property type="project" value="TreeGrafter"/>
</dbReference>
<dbReference type="EMBL" id="QZKU01000109">
    <property type="protein sequence ID" value="RJP17893.1"/>
    <property type="molecule type" value="Genomic_DNA"/>
</dbReference>
<evidence type="ECO:0000256" key="12">
    <source>
        <dbReference type="ARBA" id="ARBA00023209"/>
    </source>
</evidence>
<evidence type="ECO:0000256" key="15">
    <source>
        <dbReference type="NCBIfam" id="TIGR00560"/>
    </source>
</evidence>
<evidence type="ECO:0000256" key="5">
    <source>
        <dbReference type="ARBA" id="ARBA00014944"/>
    </source>
</evidence>
<evidence type="ECO:0000256" key="1">
    <source>
        <dbReference type="ARBA" id="ARBA00004141"/>
    </source>
</evidence>
<dbReference type="InterPro" id="IPR043130">
    <property type="entry name" value="CDP-OH_PTrfase_TM_dom"/>
</dbReference>
<comment type="similarity">
    <text evidence="3 16">Belongs to the CDP-alcohol phosphatidyltransferase class-I family.</text>
</comment>
<evidence type="ECO:0000256" key="4">
    <source>
        <dbReference type="ARBA" id="ARBA00013170"/>
    </source>
</evidence>
<evidence type="ECO:0000256" key="3">
    <source>
        <dbReference type="ARBA" id="ARBA00010441"/>
    </source>
</evidence>
<comment type="subcellular location">
    <subcellularLocation>
        <location evidence="1">Membrane</location>
        <topology evidence="1">Multi-pass membrane protein</topology>
    </subcellularLocation>
</comment>
<accession>A0A3A4N892</accession>
<dbReference type="Pfam" id="PF01066">
    <property type="entry name" value="CDP-OH_P_transf"/>
    <property type="match status" value="1"/>
</dbReference>
<evidence type="ECO:0000256" key="9">
    <source>
        <dbReference type="ARBA" id="ARBA00022989"/>
    </source>
</evidence>
<keyword evidence="8 17" id="KW-0812">Transmembrane</keyword>
<comment type="caution">
    <text evidence="18">The sequence shown here is derived from an EMBL/GenBank/DDBJ whole genome shotgun (WGS) entry which is preliminary data.</text>
</comment>
<evidence type="ECO:0000256" key="17">
    <source>
        <dbReference type="SAM" id="Phobius"/>
    </source>
</evidence>
<dbReference type="AlphaFoldDB" id="A0A3A4N892"/>
<sequence>MNLPNKLTLIRLGLVPLLLLFLSVDNIYSHSLALITFIGASLTDYYDGKIARERAIETDFGRLMDPLADKILTSAAFIYFVGSYPYIPAWIVTVIIAREFAVSGIRMLALMKGKVVAADRAGKLKTISQLTVIIAILNVIISKKIIVSVSSYWTSIEFWAKLGIHILVAITLVMTVYSGYNYLRANRHLFWESLRSNNSNRLDQIIEP</sequence>
<organism evidence="18 19">
    <name type="scientific">Abyssobacteria bacterium (strain SURF_5)</name>
    <dbReference type="NCBI Taxonomy" id="2093360"/>
    <lineage>
        <taxon>Bacteria</taxon>
        <taxon>Pseudomonadati</taxon>
        <taxon>Candidatus Hydrogenedentota</taxon>
        <taxon>Candidatus Abyssobacteria</taxon>
    </lineage>
</organism>
<keyword evidence="10" id="KW-0443">Lipid metabolism</keyword>
<evidence type="ECO:0000313" key="19">
    <source>
        <dbReference type="Proteomes" id="UP000265882"/>
    </source>
</evidence>
<keyword evidence="9 17" id="KW-1133">Transmembrane helix</keyword>
<dbReference type="InterPro" id="IPR004570">
    <property type="entry name" value="Phosphatidylglycerol_P_synth"/>
</dbReference>
<dbReference type="NCBIfam" id="TIGR00560">
    <property type="entry name" value="pgsA"/>
    <property type="match status" value="1"/>
</dbReference>
<feature type="transmembrane region" description="Helical" evidence="17">
    <location>
        <begin position="159"/>
        <end position="180"/>
    </location>
</feature>
<dbReference type="Proteomes" id="UP000265882">
    <property type="component" value="Unassembled WGS sequence"/>
</dbReference>
<evidence type="ECO:0000313" key="18">
    <source>
        <dbReference type="EMBL" id="RJP17893.1"/>
    </source>
</evidence>
<evidence type="ECO:0000256" key="10">
    <source>
        <dbReference type="ARBA" id="ARBA00023098"/>
    </source>
</evidence>
<keyword evidence="12" id="KW-0594">Phospholipid biosynthesis</keyword>
<evidence type="ECO:0000256" key="14">
    <source>
        <dbReference type="ARBA" id="ARBA00048586"/>
    </source>
</evidence>
<evidence type="ECO:0000256" key="7">
    <source>
        <dbReference type="ARBA" id="ARBA00022679"/>
    </source>
</evidence>
<reference evidence="18 19" key="1">
    <citation type="journal article" date="2017" name="ISME J.">
        <title>Energy and carbon metabolisms in a deep terrestrial subsurface fluid microbial community.</title>
        <authorList>
            <person name="Momper L."/>
            <person name="Jungbluth S.P."/>
            <person name="Lee M.D."/>
            <person name="Amend J.P."/>
        </authorList>
    </citation>
    <scope>NUCLEOTIDE SEQUENCE [LARGE SCALE GENOMIC DNA]</scope>
    <source>
        <strain evidence="18">SURF_5</strain>
    </source>
</reference>
<keyword evidence="7 16" id="KW-0808">Transferase</keyword>
<dbReference type="GO" id="GO:0008444">
    <property type="term" value="F:CDP-diacylglycerol-glycerol-3-phosphate 3-phosphatidyltransferase activity"/>
    <property type="evidence" value="ECO:0007669"/>
    <property type="project" value="UniProtKB-UniRule"/>
</dbReference>